<reference evidence="2" key="1">
    <citation type="submission" date="2018-08" db="EMBL/GenBank/DDBJ databases">
        <authorList>
            <person name="Hornung B."/>
        </authorList>
    </citation>
    <scope>NUCLEOTIDE SEQUENCE [LARGE SCALE GENOMIC DNA]</scope>
</reference>
<dbReference type="EMBL" id="UNQJ01000043">
    <property type="protein sequence ID" value="SYZ34672.1"/>
    <property type="molecule type" value="Genomic_DNA"/>
</dbReference>
<dbReference type="Proteomes" id="UP000263928">
    <property type="component" value="Unassembled WGS sequence"/>
</dbReference>
<proteinExistence type="predicted"/>
<organism evidence="1 2">
    <name type="scientific">Propionibacterium australiense</name>
    <dbReference type="NCBI Taxonomy" id="119981"/>
    <lineage>
        <taxon>Bacteria</taxon>
        <taxon>Bacillati</taxon>
        <taxon>Actinomycetota</taxon>
        <taxon>Actinomycetes</taxon>
        <taxon>Propionibacteriales</taxon>
        <taxon>Propionibacteriaceae</taxon>
        <taxon>Propionibacterium</taxon>
    </lineage>
</organism>
<protein>
    <submittedName>
        <fullName evidence="1">Uncharacterized protein</fullName>
    </submittedName>
</protein>
<evidence type="ECO:0000313" key="1">
    <source>
        <dbReference type="EMBL" id="SYZ34672.1"/>
    </source>
</evidence>
<sequence>MSQQTFGAFASYITGRTFDYDFEHLPKPQPETDLVS</sequence>
<evidence type="ECO:0000313" key="2">
    <source>
        <dbReference type="Proteomes" id="UP000263928"/>
    </source>
</evidence>
<gene>
    <name evidence="1" type="ORF">PROPAUS_2727</name>
</gene>
<accession>A0A383SAU1</accession>
<dbReference type="AlphaFoldDB" id="A0A383SAU1"/>
<name>A0A383SAU1_9ACTN</name>
<keyword evidence="2" id="KW-1185">Reference proteome</keyword>